<dbReference type="GeneID" id="112683076"/>
<organism evidence="1 2">
    <name type="scientific">Sipha flava</name>
    <name type="common">yellow sugarcane aphid</name>
    <dbReference type="NCBI Taxonomy" id="143950"/>
    <lineage>
        <taxon>Eukaryota</taxon>
        <taxon>Metazoa</taxon>
        <taxon>Ecdysozoa</taxon>
        <taxon>Arthropoda</taxon>
        <taxon>Hexapoda</taxon>
        <taxon>Insecta</taxon>
        <taxon>Pterygota</taxon>
        <taxon>Neoptera</taxon>
        <taxon>Paraneoptera</taxon>
        <taxon>Hemiptera</taxon>
        <taxon>Sternorrhyncha</taxon>
        <taxon>Aphidomorpha</taxon>
        <taxon>Aphidoidea</taxon>
        <taxon>Aphididae</taxon>
        <taxon>Sipha</taxon>
    </lineage>
</organism>
<protein>
    <submittedName>
        <fullName evidence="2">Uncharacterized protein LOC112683076</fullName>
    </submittedName>
</protein>
<dbReference type="Proteomes" id="UP000694846">
    <property type="component" value="Unplaced"/>
</dbReference>
<reference evidence="2" key="1">
    <citation type="submission" date="2025-08" db="UniProtKB">
        <authorList>
            <consortium name="RefSeq"/>
        </authorList>
    </citation>
    <scope>IDENTIFICATION</scope>
    <source>
        <tissue evidence="2">Whole body</tissue>
    </source>
</reference>
<sequence length="285" mass="31318">MPCEHVLVKTLKCTKKCSKCKQLKWPWSKAVGCIKCMKVWHRRCRPVKHEVVDRTEEPVVVASAAVAEESKGLENSISSTIKAVVKFSEYPRRRIRSIQTADVAQEPSLYASLDLCPATAPRLIVAPATENVRIARAVSLDAWSMFGHPINWPGRTGAGVCLERLFALRLWPIAVRPVAPPKSENDVLFARSVPDEHQVRVIVRTADVEKSVVTADTVVELFSHHPRTTASALDWYGQLLPAGCWLLPAVFQWARPTINAAATGNVLLATVASPLAAPLAGPKRN</sequence>
<accession>A0A8B8FGS3</accession>
<keyword evidence="1" id="KW-1185">Reference proteome</keyword>
<evidence type="ECO:0000313" key="1">
    <source>
        <dbReference type="Proteomes" id="UP000694846"/>
    </source>
</evidence>
<gene>
    <name evidence="2" type="primary">LOC112683076</name>
</gene>
<proteinExistence type="predicted"/>
<dbReference type="RefSeq" id="XP_025409727.1">
    <property type="nucleotide sequence ID" value="XM_025553942.1"/>
</dbReference>
<evidence type="ECO:0000313" key="2">
    <source>
        <dbReference type="RefSeq" id="XP_025409727.1"/>
    </source>
</evidence>
<name>A0A8B8FGS3_9HEMI</name>
<dbReference type="AlphaFoldDB" id="A0A8B8FGS3"/>